<organism evidence="2 3">
    <name type="scientific">Kutzneria albida DSM 43870</name>
    <dbReference type="NCBI Taxonomy" id="1449976"/>
    <lineage>
        <taxon>Bacteria</taxon>
        <taxon>Bacillati</taxon>
        <taxon>Actinomycetota</taxon>
        <taxon>Actinomycetes</taxon>
        <taxon>Pseudonocardiales</taxon>
        <taxon>Pseudonocardiaceae</taxon>
        <taxon>Kutzneria</taxon>
    </lineage>
</organism>
<name>W5WNX6_9PSEU</name>
<dbReference type="AlphaFoldDB" id="W5WNX6"/>
<sequence>MAKRRIGGAGGGSDPGPGKSGGAAVAAVVLAGAMAAAGGGATLGGASSTVSSIDSATGRNLNAKKADAKSSARRGDAEDAWRRLSMRTIKKVLKEELACVTHSFGQVRDFFVRTPCRALDEAVFAIGDEGSAVIVSVAWVGFRNSEHARDFQRVIDVYGTGDVTPLGGAVLGMADVHFTGQHYQSRRENSTVVIAEAEALTGHVDNDVLDTVAEVAVLLPR</sequence>
<evidence type="ECO:0000256" key="1">
    <source>
        <dbReference type="SAM" id="MobiDB-lite"/>
    </source>
</evidence>
<gene>
    <name evidence="2" type="ORF">KALB_6515</name>
</gene>
<evidence type="ECO:0000313" key="2">
    <source>
        <dbReference type="EMBL" id="AHH99874.1"/>
    </source>
</evidence>
<dbReference type="RefSeq" id="WP_025359761.1">
    <property type="nucleotide sequence ID" value="NZ_CP007155.1"/>
</dbReference>
<dbReference type="HOGENOM" id="CLU_1249275_0_0_11"/>
<feature type="region of interest" description="Disordered" evidence="1">
    <location>
        <begin position="1"/>
        <end position="22"/>
    </location>
</feature>
<dbReference type="KEGG" id="kal:KALB_6515"/>
<dbReference type="Proteomes" id="UP000019225">
    <property type="component" value="Chromosome"/>
</dbReference>
<dbReference type="EMBL" id="CP007155">
    <property type="protein sequence ID" value="AHH99874.1"/>
    <property type="molecule type" value="Genomic_DNA"/>
</dbReference>
<dbReference type="eggNOG" id="ENOG5034ARN">
    <property type="taxonomic scope" value="Bacteria"/>
</dbReference>
<dbReference type="OrthoDB" id="3470137at2"/>
<reference evidence="2 3" key="1">
    <citation type="journal article" date="2014" name="BMC Genomics">
        <title>Complete genome sequence of producer of the glycopeptide antibiotic Aculeximycin Kutzneria albida DSM 43870T, a representative of minor genus of Pseudonocardiaceae.</title>
        <authorList>
            <person name="Rebets Y."/>
            <person name="Tokovenko B."/>
            <person name="Lushchyk I."/>
            <person name="Ruckert C."/>
            <person name="Zaburannyi N."/>
            <person name="Bechthold A."/>
            <person name="Kalinowski J."/>
            <person name="Luzhetskyy A."/>
        </authorList>
    </citation>
    <scope>NUCLEOTIDE SEQUENCE [LARGE SCALE GENOMIC DNA]</scope>
    <source>
        <strain evidence="2">DSM 43870</strain>
    </source>
</reference>
<evidence type="ECO:0000313" key="3">
    <source>
        <dbReference type="Proteomes" id="UP000019225"/>
    </source>
</evidence>
<accession>W5WNX6</accession>
<keyword evidence="3" id="KW-1185">Reference proteome</keyword>
<feature type="compositionally biased region" description="Gly residues" evidence="1">
    <location>
        <begin position="7"/>
        <end position="21"/>
    </location>
</feature>
<protein>
    <submittedName>
        <fullName evidence="2">Uncharacterized protein</fullName>
    </submittedName>
</protein>
<proteinExistence type="predicted"/>